<evidence type="ECO:0000259" key="3">
    <source>
        <dbReference type="Pfam" id="PF03435"/>
    </source>
</evidence>
<dbReference type="GO" id="GO:0005811">
    <property type="term" value="C:lipid droplet"/>
    <property type="evidence" value="ECO:0007669"/>
    <property type="project" value="TreeGrafter"/>
</dbReference>
<reference evidence="4" key="1">
    <citation type="submission" date="2016-12" db="EMBL/GenBank/DDBJ databases">
        <title>The genomes of Aspergillus section Nigri reveals drivers in fungal speciation.</title>
        <authorList>
            <consortium name="DOE Joint Genome Institute"/>
            <person name="Vesth T.C."/>
            <person name="Nybo J."/>
            <person name="Theobald S."/>
            <person name="Brandl J."/>
            <person name="Frisvad J.C."/>
            <person name="Nielsen K.F."/>
            <person name="Lyhne E.K."/>
            <person name="Kogle M.E."/>
            <person name="Kuo A."/>
            <person name="Riley R."/>
            <person name="Clum A."/>
            <person name="Nolan M."/>
            <person name="Lipzen A."/>
            <person name="Salamov A."/>
            <person name="Henrissat B."/>
            <person name="Wiebenga A."/>
            <person name="De vries R.P."/>
            <person name="Grigoriev I.V."/>
            <person name="Mortensen U.H."/>
            <person name="Andersen M.R."/>
            <person name="Baker S.E."/>
        </authorList>
    </citation>
    <scope>NUCLEOTIDE SEQUENCE</scope>
    <source>
        <strain evidence="4">IBT 28561</strain>
    </source>
</reference>
<evidence type="ECO:0000313" key="4">
    <source>
        <dbReference type="EMBL" id="PKX99950.1"/>
    </source>
</evidence>
<protein>
    <recommendedName>
        <fullName evidence="3">Saccharopine dehydrogenase NADP binding domain-containing protein</fullName>
    </recommendedName>
</protein>
<dbReference type="GeneID" id="36546667"/>
<keyword evidence="2" id="KW-0812">Transmembrane</keyword>
<evidence type="ECO:0000313" key="5">
    <source>
        <dbReference type="Proteomes" id="UP000234254"/>
    </source>
</evidence>
<dbReference type="Gene3D" id="3.40.50.720">
    <property type="entry name" value="NAD(P)-binding Rossmann-like Domain"/>
    <property type="match status" value="1"/>
</dbReference>
<keyword evidence="2" id="KW-0472">Membrane</keyword>
<dbReference type="InterPro" id="IPR036291">
    <property type="entry name" value="NAD(P)-bd_dom_sf"/>
</dbReference>
<name>A0A2I1CQP6_ASPC2</name>
<keyword evidence="2" id="KW-1133">Transmembrane helix</keyword>
<dbReference type="Proteomes" id="UP000234254">
    <property type="component" value="Unassembled WGS sequence"/>
</dbReference>
<dbReference type="AlphaFoldDB" id="A0A2I1CQP6"/>
<dbReference type="RefSeq" id="XP_024688545.1">
    <property type="nucleotide sequence ID" value="XM_024839143.1"/>
</dbReference>
<dbReference type="GO" id="GO:0005739">
    <property type="term" value="C:mitochondrion"/>
    <property type="evidence" value="ECO:0007669"/>
    <property type="project" value="TreeGrafter"/>
</dbReference>
<organism evidence="4 5">
    <name type="scientific">Aspergillus campestris (strain IBT 28561)</name>
    <dbReference type="NCBI Taxonomy" id="1392248"/>
    <lineage>
        <taxon>Eukaryota</taxon>
        <taxon>Fungi</taxon>
        <taxon>Dikarya</taxon>
        <taxon>Ascomycota</taxon>
        <taxon>Pezizomycotina</taxon>
        <taxon>Eurotiomycetes</taxon>
        <taxon>Eurotiomycetidae</taxon>
        <taxon>Eurotiales</taxon>
        <taxon>Aspergillaceae</taxon>
        <taxon>Aspergillus</taxon>
        <taxon>Aspergillus subgen. Circumdati</taxon>
    </lineage>
</organism>
<dbReference type="InterPro" id="IPR005097">
    <property type="entry name" value="Sacchrp_dh_NADP-bd"/>
</dbReference>
<gene>
    <name evidence="4" type="ORF">P168DRAFT_307866</name>
</gene>
<dbReference type="SUPFAM" id="SSF51735">
    <property type="entry name" value="NAD(P)-binding Rossmann-fold domains"/>
    <property type="match status" value="1"/>
</dbReference>
<dbReference type="OrthoDB" id="10268090at2759"/>
<dbReference type="GO" id="GO:0009247">
    <property type="term" value="P:glycolipid biosynthetic process"/>
    <property type="evidence" value="ECO:0007669"/>
    <property type="project" value="TreeGrafter"/>
</dbReference>
<sequence length="412" mass="45032">MSREFDLVLHGPTGYTGKLTAQHIVKHFPTNVKWALAGRSLSKVEQIARELKELNPDRDEPAVLAVQLNGPELQALAQRTRLIINAVGPYHLYSTPVVEACASSGTHYVDVTGETPWVKSIIEKYHDTAKSNGAIIIPSVGVESAPADMLAWSVVKRVREELSCHTRDVICAIEELKSSGASGGTLSTILTSLDTTSLSDMSKAMNPFALVAATPPKDITRTPLTSKLFGVRSVPDMGTLTTSPTGITDAAIVHRSSTLMPEFYGPRFHFQQYLRVRNALVAVFVHVALCIALLLLLLPPVRWLLKRLVYAPGSGPTMEDSLNDRVEYRAVATADQPARRPARVLGKMKYEGPLYVFTAVLVAEAAMTILQNEDKVRRVSRGGIVTPASLGQEYIDRLEVAGCRFETQVFES</sequence>
<evidence type="ECO:0000256" key="2">
    <source>
        <dbReference type="SAM" id="Phobius"/>
    </source>
</evidence>
<dbReference type="PANTHER" id="PTHR12286:SF5">
    <property type="entry name" value="SACCHAROPINE DEHYDROGENASE-LIKE OXIDOREDUCTASE"/>
    <property type="match status" value="1"/>
</dbReference>
<comment type="caution">
    <text evidence="4">The sequence shown here is derived from an EMBL/GenBank/DDBJ whole genome shotgun (WGS) entry which is preliminary data.</text>
</comment>
<comment type="similarity">
    <text evidence="1">Belongs to the saccharopine dehydrogenase family.</text>
</comment>
<accession>A0A2I1CQP6</accession>
<keyword evidence="5" id="KW-1185">Reference proteome</keyword>
<dbReference type="PANTHER" id="PTHR12286">
    <property type="entry name" value="SACCHAROPINE DEHYDROGENASE-LIKE OXIDOREDUCTASE"/>
    <property type="match status" value="1"/>
</dbReference>
<feature type="transmembrane region" description="Helical" evidence="2">
    <location>
        <begin position="279"/>
        <end position="298"/>
    </location>
</feature>
<dbReference type="EMBL" id="MSFM01000017">
    <property type="protein sequence ID" value="PKX99950.1"/>
    <property type="molecule type" value="Genomic_DNA"/>
</dbReference>
<dbReference type="VEuPathDB" id="FungiDB:P168DRAFT_307866"/>
<evidence type="ECO:0000256" key="1">
    <source>
        <dbReference type="ARBA" id="ARBA00038048"/>
    </source>
</evidence>
<dbReference type="Pfam" id="PF03435">
    <property type="entry name" value="Sacchrp_dh_NADP"/>
    <property type="match status" value="1"/>
</dbReference>
<feature type="domain" description="Saccharopine dehydrogenase NADP binding" evidence="3">
    <location>
        <begin position="14"/>
        <end position="137"/>
    </location>
</feature>
<dbReference type="InterPro" id="IPR051276">
    <property type="entry name" value="Saccharopine_DH-like_oxidrdct"/>
</dbReference>
<proteinExistence type="inferred from homology"/>
<dbReference type="GO" id="GO:0005886">
    <property type="term" value="C:plasma membrane"/>
    <property type="evidence" value="ECO:0007669"/>
    <property type="project" value="TreeGrafter"/>
</dbReference>